<dbReference type="Proteomes" id="UP001244427">
    <property type="component" value="Unassembled WGS sequence"/>
</dbReference>
<keyword evidence="3" id="KW-1185">Reference proteome</keyword>
<keyword evidence="1" id="KW-1133">Transmembrane helix</keyword>
<evidence type="ECO:0000313" key="3">
    <source>
        <dbReference type="Proteomes" id="UP001244427"/>
    </source>
</evidence>
<gene>
    <name evidence="2" type="ORF">QFZ53_000494</name>
</gene>
<keyword evidence="1" id="KW-0472">Membrane</keyword>
<evidence type="ECO:0000256" key="1">
    <source>
        <dbReference type="SAM" id="Phobius"/>
    </source>
</evidence>
<feature type="transmembrane region" description="Helical" evidence="1">
    <location>
        <begin position="58"/>
        <end position="77"/>
    </location>
</feature>
<protein>
    <submittedName>
        <fullName evidence="2">Uncharacterized protein</fullName>
    </submittedName>
</protein>
<comment type="caution">
    <text evidence="2">The sequence shown here is derived from an EMBL/GenBank/DDBJ whole genome shotgun (WGS) entry which is preliminary data.</text>
</comment>
<proteinExistence type="predicted"/>
<dbReference type="RefSeq" id="WP_292908494.1">
    <property type="nucleotide sequence ID" value="NZ_JAUSXV010000001.1"/>
</dbReference>
<dbReference type="EMBL" id="JAUSXV010000001">
    <property type="protein sequence ID" value="MDQ0646298.1"/>
    <property type="molecule type" value="Genomic_DNA"/>
</dbReference>
<evidence type="ECO:0000313" key="2">
    <source>
        <dbReference type="EMBL" id="MDQ0646298.1"/>
    </source>
</evidence>
<keyword evidence="1" id="KW-0812">Transmembrane</keyword>
<name>A0AAW8EST5_9MICO</name>
<sequence>MSHADDSSIDARVAAVRKDYAARLNRKFIVFAVVEGALLALTVIVVYVLGMVDPDNGRLVLVGVALLGGLGLSAMLMTHLRSQTQAIAQARGENPLF</sequence>
<reference evidence="2 3" key="1">
    <citation type="submission" date="2023-07" db="EMBL/GenBank/DDBJ databases">
        <title>Comparative genomics of wheat-associated soil bacteria to identify genetic determinants of phenazine resistance.</title>
        <authorList>
            <person name="Mouncey N."/>
        </authorList>
    </citation>
    <scope>NUCLEOTIDE SEQUENCE [LARGE SCALE GENOMIC DNA]</scope>
    <source>
        <strain evidence="2 3">W4I9-1</strain>
    </source>
</reference>
<dbReference type="AlphaFoldDB" id="A0AAW8EST5"/>
<feature type="transmembrane region" description="Helical" evidence="1">
    <location>
        <begin position="28"/>
        <end position="52"/>
    </location>
</feature>
<accession>A0AAW8EST5</accession>
<organism evidence="2 3">
    <name type="scientific">Microbacterium natoriense</name>
    <dbReference type="NCBI Taxonomy" id="284570"/>
    <lineage>
        <taxon>Bacteria</taxon>
        <taxon>Bacillati</taxon>
        <taxon>Actinomycetota</taxon>
        <taxon>Actinomycetes</taxon>
        <taxon>Micrococcales</taxon>
        <taxon>Microbacteriaceae</taxon>
        <taxon>Microbacterium</taxon>
    </lineage>
</organism>